<keyword evidence="2 5" id="KW-0812">Transmembrane</keyword>
<dbReference type="GO" id="GO:0016020">
    <property type="term" value="C:membrane"/>
    <property type="evidence" value="ECO:0007669"/>
    <property type="project" value="UniProtKB-SubCell"/>
</dbReference>
<protein>
    <submittedName>
        <fullName evidence="6">SLC13 family permease</fullName>
    </submittedName>
</protein>
<evidence type="ECO:0000256" key="5">
    <source>
        <dbReference type="SAM" id="Phobius"/>
    </source>
</evidence>
<evidence type="ECO:0000313" key="6">
    <source>
        <dbReference type="EMBL" id="MFC6905744.1"/>
    </source>
</evidence>
<evidence type="ECO:0000256" key="2">
    <source>
        <dbReference type="ARBA" id="ARBA00022692"/>
    </source>
</evidence>
<sequence>MAGSADSDPPSSLSVPQLAGVVCTVGILLVGLVVPPPEGITIEIQRTLAVFAATIVLWIAKPVPYVVSSVLSVTLLFAFGVTDSFEEAVTGYAETLVFFLLLLLLLGHSISKVGLDERVAQRMLSATSTPRESVRSLSINLLGLSFLMPSAVARTVTFIPVVRQITDVYQLGSNSNFERTSFFILGHINPIASMALMTGGGMAIITSELIQSSVRPITWVEWGIFMIPPTVALYALSAVTAEKIYSVDDSQTISPDSNGEDEELVEAVMNGDEQTDPLTRDERIVGWVMLGAVLAWIVGSFTGIPTILPAIAAVTVLSLPGIGVITKDDIAEVSWGILFLIGAMFSILEVMQSTGALDVVVNSLLGLIPFSAFNTWQSVGALLALAVVLRVFFSTASAAIVVVLPIILEFGEVLGLDQLFLAFSVLMIIGSTTFLPFNTTAVLLSFDRGPLTSRDVFAFSLVTMLYSTLIIILSWVLYWPLIR</sequence>
<dbReference type="EMBL" id="JBHSXQ010000003">
    <property type="protein sequence ID" value="MFC6905744.1"/>
    <property type="molecule type" value="Genomic_DNA"/>
</dbReference>
<feature type="transmembrane region" description="Helical" evidence="5">
    <location>
        <begin position="457"/>
        <end position="479"/>
    </location>
</feature>
<dbReference type="RefSeq" id="WP_340604271.1">
    <property type="nucleotide sequence ID" value="NZ_JBBMXV010000003.1"/>
</dbReference>
<dbReference type="AlphaFoldDB" id="A0ABD5VA11"/>
<dbReference type="GO" id="GO:0022857">
    <property type="term" value="F:transmembrane transporter activity"/>
    <property type="evidence" value="ECO:0007669"/>
    <property type="project" value="UniProtKB-ARBA"/>
</dbReference>
<feature type="transmembrane region" description="Helical" evidence="5">
    <location>
        <begin position="307"/>
        <end position="325"/>
    </location>
</feature>
<keyword evidence="7" id="KW-1185">Reference proteome</keyword>
<dbReference type="PANTHER" id="PTHR10283:SF92">
    <property type="entry name" value="LOW-AFFINITY PHOSPHATE TRANSPORTER PHO91"/>
    <property type="match status" value="1"/>
</dbReference>
<evidence type="ECO:0000256" key="3">
    <source>
        <dbReference type="ARBA" id="ARBA00022989"/>
    </source>
</evidence>
<accession>A0ABD5VA11</accession>
<evidence type="ECO:0000256" key="4">
    <source>
        <dbReference type="ARBA" id="ARBA00023136"/>
    </source>
</evidence>
<feature type="transmembrane region" description="Helical" evidence="5">
    <location>
        <begin position="15"/>
        <end position="35"/>
    </location>
</feature>
<feature type="transmembrane region" description="Helical" evidence="5">
    <location>
        <begin position="381"/>
        <end position="407"/>
    </location>
</feature>
<feature type="transmembrane region" description="Helical" evidence="5">
    <location>
        <begin position="182"/>
        <end position="205"/>
    </location>
</feature>
<name>A0ABD5VA11_9EURY</name>
<comment type="subcellular location">
    <subcellularLocation>
        <location evidence="1">Membrane</location>
        <topology evidence="1">Multi-pass membrane protein</topology>
    </subcellularLocation>
</comment>
<comment type="caution">
    <text evidence="6">The sequence shown here is derived from an EMBL/GenBank/DDBJ whole genome shotgun (WGS) entry which is preliminary data.</text>
</comment>
<proteinExistence type="predicted"/>
<feature type="transmembrane region" description="Helical" evidence="5">
    <location>
        <begin position="47"/>
        <end position="80"/>
    </location>
</feature>
<organism evidence="6 7">
    <name type="scientific">Halalkalicoccus tibetensis</name>
    <dbReference type="NCBI Taxonomy" id="175632"/>
    <lineage>
        <taxon>Archaea</taxon>
        <taxon>Methanobacteriati</taxon>
        <taxon>Methanobacteriota</taxon>
        <taxon>Stenosarchaea group</taxon>
        <taxon>Halobacteria</taxon>
        <taxon>Halobacteriales</taxon>
        <taxon>Halococcaceae</taxon>
        <taxon>Halalkalicoccus</taxon>
    </lineage>
</organism>
<dbReference type="Pfam" id="PF00939">
    <property type="entry name" value="Na_sulph_symp"/>
    <property type="match status" value="1"/>
</dbReference>
<dbReference type="Proteomes" id="UP001596312">
    <property type="component" value="Unassembled WGS sequence"/>
</dbReference>
<feature type="transmembrane region" description="Helical" evidence="5">
    <location>
        <begin position="337"/>
        <end position="361"/>
    </location>
</feature>
<keyword evidence="4 5" id="KW-0472">Membrane</keyword>
<dbReference type="PANTHER" id="PTHR10283">
    <property type="entry name" value="SOLUTE CARRIER FAMILY 13 MEMBER"/>
    <property type="match status" value="1"/>
</dbReference>
<gene>
    <name evidence="6" type="ORF">ACFQGH_11115</name>
</gene>
<keyword evidence="3 5" id="KW-1133">Transmembrane helix</keyword>
<evidence type="ECO:0000313" key="7">
    <source>
        <dbReference type="Proteomes" id="UP001596312"/>
    </source>
</evidence>
<dbReference type="InterPro" id="IPR001898">
    <property type="entry name" value="SLC13A/DASS"/>
</dbReference>
<feature type="transmembrane region" description="Helical" evidence="5">
    <location>
        <begin position="284"/>
        <end position="301"/>
    </location>
</feature>
<feature type="transmembrane region" description="Helical" evidence="5">
    <location>
        <begin position="419"/>
        <end position="437"/>
    </location>
</feature>
<reference evidence="6 7" key="1">
    <citation type="journal article" date="2019" name="Int. J. Syst. Evol. Microbiol.">
        <title>The Global Catalogue of Microorganisms (GCM) 10K type strain sequencing project: providing services to taxonomists for standard genome sequencing and annotation.</title>
        <authorList>
            <consortium name="The Broad Institute Genomics Platform"/>
            <consortium name="The Broad Institute Genome Sequencing Center for Infectious Disease"/>
            <person name="Wu L."/>
            <person name="Ma J."/>
        </authorList>
    </citation>
    <scope>NUCLEOTIDE SEQUENCE [LARGE SCALE GENOMIC DNA]</scope>
    <source>
        <strain evidence="6 7">CGMCC 1.3240</strain>
    </source>
</reference>
<evidence type="ECO:0000256" key="1">
    <source>
        <dbReference type="ARBA" id="ARBA00004141"/>
    </source>
</evidence>
<feature type="transmembrane region" description="Helical" evidence="5">
    <location>
        <begin position="92"/>
        <end position="115"/>
    </location>
</feature>